<dbReference type="Proteomes" id="UP000252586">
    <property type="component" value="Unassembled WGS sequence"/>
</dbReference>
<dbReference type="InterPro" id="IPR013538">
    <property type="entry name" value="ASHA1/2-like_C"/>
</dbReference>
<protein>
    <submittedName>
        <fullName evidence="3">Uncharacterized protein YndB with AHSA1/START domain</fullName>
    </submittedName>
</protein>
<dbReference type="EMBL" id="QNRE01000005">
    <property type="protein sequence ID" value="RBO90825.1"/>
    <property type="molecule type" value="Genomic_DNA"/>
</dbReference>
<dbReference type="STRING" id="1210090.GCA_001613185_01809"/>
<dbReference type="SUPFAM" id="SSF55961">
    <property type="entry name" value="Bet v1-like"/>
    <property type="match status" value="1"/>
</dbReference>
<dbReference type="Pfam" id="PF08327">
    <property type="entry name" value="AHSA1"/>
    <property type="match status" value="1"/>
</dbReference>
<dbReference type="OrthoDB" id="5185819at2"/>
<dbReference type="CDD" id="cd07826">
    <property type="entry name" value="SRPBCC_CalC_Aha1-like_9"/>
    <property type="match status" value="1"/>
</dbReference>
<sequence length="159" mass="18264">MTTGTREVTVAKQSDREIHIERVFDAPIDRVWEAHSRIEQLVQWWGRGNRIDVERWEFRKGGHYRFVERSDDGEHGFEGRFREITPNERIVQSFEWDGMPAHISIDAVTFIDLGDGRTKVVTDSQFHTPQERDGMLASGMESGLAESYEALDALLAKSA</sequence>
<dbReference type="Gene3D" id="3.30.530.20">
    <property type="match status" value="1"/>
</dbReference>
<reference evidence="3 4" key="1">
    <citation type="submission" date="2018-06" db="EMBL/GenBank/DDBJ databases">
        <title>Genomic Encyclopedia of Type Strains, Phase IV (KMG-IV): sequencing the most valuable type-strain genomes for metagenomic binning, comparative biology and taxonomic classification.</title>
        <authorList>
            <person name="Goeker M."/>
        </authorList>
    </citation>
    <scope>NUCLEOTIDE SEQUENCE [LARGE SCALE GENOMIC DNA]</scope>
    <source>
        <strain evidence="3 4">DSM 44599</strain>
    </source>
</reference>
<comment type="caution">
    <text evidence="3">The sequence shown here is derived from an EMBL/GenBank/DDBJ whole genome shotgun (WGS) entry which is preliminary data.</text>
</comment>
<evidence type="ECO:0000256" key="1">
    <source>
        <dbReference type="ARBA" id="ARBA00006817"/>
    </source>
</evidence>
<feature type="domain" description="Activator of Hsp90 ATPase homologue 1/2-like C-terminal" evidence="2">
    <location>
        <begin position="25"/>
        <end position="155"/>
    </location>
</feature>
<dbReference type="RefSeq" id="WP_067506276.1">
    <property type="nucleotide sequence ID" value="NZ_JADLPW010000002.1"/>
</dbReference>
<dbReference type="InterPro" id="IPR023393">
    <property type="entry name" value="START-like_dom_sf"/>
</dbReference>
<proteinExistence type="inferred from homology"/>
<dbReference type="AlphaFoldDB" id="A0A366DLL1"/>
<comment type="similarity">
    <text evidence="1">Belongs to the AHA1 family.</text>
</comment>
<name>A0A366DLL1_9NOCA</name>
<evidence type="ECO:0000259" key="2">
    <source>
        <dbReference type="Pfam" id="PF08327"/>
    </source>
</evidence>
<accession>A0A366DLL1</accession>
<organism evidence="3 4">
    <name type="scientific">Nocardia puris</name>
    <dbReference type="NCBI Taxonomy" id="208602"/>
    <lineage>
        <taxon>Bacteria</taxon>
        <taxon>Bacillati</taxon>
        <taxon>Actinomycetota</taxon>
        <taxon>Actinomycetes</taxon>
        <taxon>Mycobacteriales</taxon>
        <taxon>Nocardiaceae</taxon>
        <taxon>Nocardia</taxon>
    </lineage>
</organism>
<evidence type="ECO:0000313" key="3">
    <source>
        <dbReference type="EMBL" id="RBO90825.1"/>
    </source>
</evidence>
<evidence type="ECO:0000313" key="4">
    <source>
        <dbReference type="Proteomes" id="UP000252586"/>
    </source>
</evidence>
<keyword evidence="4" id="KW-1185">Reference proteome</keyword>
<gene>
    <name evidence="3" type="ORF">DFR74_105231</name>
</gene>